<organism evidence="4 5">
    <name type="scientific">Sellimonas catena</name>
    <dbReference type="NCBI Taxonomy" id="2994035"/>
    <lineage>
        <taxon>Bacteria</taxon>
        <taxon>Bacillati</taxon>
        <taxon>Bacillota</taxon>
        <taxon>Clostridia</taxon>
        <taxon>Lachnospirales</taxon>
        <taxon>Lachnospiraceae</taxon>
        <taxon>Sellimonas</taxon>
    </lineage>
</organism>
<accession>A0A9W6CED9</accession>
<dbReference type="SUPFAM" id="SSF53756">
    <property type="entry name" value="UDP-Glycosyltransferase/glycogen phosphorylase"/>
    <property type="match status" value="1"/>
</dbReference>
<dbReference type="EMBL" id="BSBO01000066">
    <property type="protein sequence ID" value="GLG06316.1"/>
    <property type="molecule type" value="Genomic_DNA"/>
</dbReference>
<dbReference type="Pfam" id="PF00534">
    <property type="entry name" value="Glycos_transf_1"/>
    <property type="match status" value="1"/>
</dbReference>
<feature type="domain" description="Glycosyl transferase family 1" evidence="3">
    <location>
        <begin position="184"/>
        <end position="307"/>
    </location>
</feature>
<comment type="caution">
    <text evidence="4">The sequence shown here is derived from an EMBL/GenBank/DDBJ whole genome shotgun (WGS) entry which is preliminary data.</text>
</comment>
<keyword evidence="5" id="KW-1185">Reference proteome</keyword>
<reference evidence="4 5" key="1">
    <citation type="journal article" date="2023" name="Int. J. Syst. Evol. Microbiol.">
        <title>Sellimonas catena sp. nov., isolated from human faeces.</title>
        <authorList>
            <person name="Hisatomi A."/>
            <person name="Ohkuma M."/>
            <person name="Sakamoto M."/>
        </authorList>
    </citation>
    <scope>NUCLEOTIDE SEQUENCE [LARGE SCALE GENOMIC DNA]</scope>
    <source>
        <strain evidence="4 5">12EGH17</strain>
    </source>
</reference>
<name>A0A9W6CED9_9FIRM</name>
<dbReference type="Gene3D" id="3.40.50.2000">
    <property type="entry name" value="Glycogen Phosphorylase B"/>
    <property type="match status" value="2"/>
</dbReference>
<dbReference type="PANTHER" id="PTHR12526">
    <property type="entry name" value="GLYCOSYLTRANSFERASE"/>
    <property type="match status" value="1"/>
</dbReference>
<evidence type="ECO:0000256" key="2">
    <source>
        <dbReference type="ARBA" id="ARBA00022679"/>
    </source>
</evidence>
<proteinExistence type="predicted"/>
<dbReference type="PANTHER" id="PTHR12526:SF629">
    <property type="entry name" value="TEICHURONIC ACID BIOSYNTHESIS GLYCOSYLTRANSFERASE TUAH-RELATED"/>
    <property type="match status" value="1"/>
</dbReference>
<dbReference type="AlphaFoldDB" id="A0A9W6CED9"/>
<dbReference type="RefSeq" id="WP_281874380.1">
    <property type="nucleotide sequence ID" value="NZ_BSBO01000066.1"/>
</dbReference>
<dbReference type="GO" id="GO:0016757">
    <property type="term" value="F:glycosyltransferase activity"/>
    <property type="evidence" value="ECO:0007669"/>
    <property type="project" value="UniProtKB-KW"/>
</dbReference>
<evidence type="ECO:0000256" key="1">
    <source>
        <dbReference type="ARBA" id="ARBA00022676"/>
    </source>
</evidence>
<sequence length="370" mass="43430">MEKILYIALAELNKQHNGVAKKIRMQMKGMEKNGYQVSCLAYGEMGYTLFEDEKETLISRYNGNKTRRFRYFSVARNFIEKEKIDICYIRFPYIDLAVWRLLKLLKKKKIRVILEVPTYPIKPYQLKKGEWKYWARDQIQKIFIPTLKNYIEKIVYIGNKTEKIFGIKSIRMTNGCSVEEFQLKKECEEEKILRIIGIASMFYHQGFERLIKGVAQYKNGNNKAKVEVYLVGEGEALNDYKNLAMKLGVMEYIKFFHWKTGKELDKLFDQCHIGCASLGLYKVGITEASTLKAKEYLSRGIPFICAYQEIGIPEDCPYVIRVASDDSPIDISYIINTFIDNKDKYKAENIRKFAMEKFSWENIMKNVISR</sequence>
<evidence type="ECO:0000313" key="4">
    <source>
        <dbReference type="EMBL" id="GLG06316.1"/>
    </source>
</evidence>
<protein>
    <submittedName>
        <fullName evidence="4">Glycosyl transferase</fullName>
    </submittedName>
</protein>
<evidence type="ECO:0000313" key="5">
    <source>
        <dbReference type="Proteomes" id="UP001145145"/>
    </source>
</evidence>
<keyword evidence="2 4" id="KW-0808">Transferase</keyword>
<gene>
    <name evidence="4" type="ORF">Selli1_34900</name>
</gene>
<keyword evidence="1" id="KW-0328">Glycosyltransferase</keyword>
<dbReference type="Proteomes" id="UP001145145">
    <property type="component" value="Unassembled WGS sequence"/>
</dbReference>
<dbReference type="InterPro" id="IPR001296">
    <property type="entry name" value="Glyco_trans_1"/>
</dbReference>
<evidence type="ECO:0000259" key="3">
    <source>
        <dbReference type="Pfam" id="PF00534"/>
    </source>
</evidence>